<evidence type="ECO:0000256" key="5">
    <source>
        <dbReference type="ARBA" id="ARBA00023163"/>
    </source>
</evidence>
<dbReference type="InterPro" id="IPR052360">
    <property type="entry name" value="Transcr_Regulatory_Proteins"/>
</dbReference>
<protein>
    <recommendedName>
        <fullName evidence="7">Zn(2)-C6 fungal-type domain-containing protein</fullName>
    </recommendedName>
</protein>
<dbReference type="AlphaFoldDB" id="A0A2J6RD13"/>
<evidence type="ECO:0000313" key="9">
    <source>
        <dbReference type="Proteomes" id="UP000235786"/>
    </source>
</evidence>
<dbReference type="Pfam" id="PF00172">
    <property type="entry name" value="Zn_clus"/>
    <property type="match status" value="1"/>
</dbReference>
<evidence type="ECO:0000256" key="3">
    <source>
        <dbReference type="ARBA" id="ARBA00023015"/>
    </source>
</evidence>
<evidence type="ECO:0000313" key="8">
    <source>
        <dbReference type="EMBL" id="PMD36410.1"/>
    </source>
</evidence>
<evidence type="ECO:0000256" key="2">
    <source>
        <dbReference type="ARBA" id="ARBA00022833"/>
    </source>
</evidence>
<sequence>MPKKRCRSGCITCRIRRIKCDEQKPSCLRCTSTGRKCDGYEMEMARTKGSKVKLHPIASTSTVSQTLGSLVADYELRALQHFRTRTAPALSASFDCDFWNTVVLQVSATQDPVRSAIVALSSLHESFERAHGNIDLFGNVDNSRVLALQQYNKAVYQTAQLLNLQDATSCRVALTSCLLFICLELIQDNYTISINHLVSGLKMLLYCQNGAMSLSSQPSLSLLHDRLKQFFGRLVVQTMFMADTHFDVRVIPKYSTEKVRTSLASVTEARDALDALFLSVYPFLHLVKRDPNQNMGKVYQQTLSSQLQEWHQLFCEFQAESWVTFTAKDITGIQLLEIHYTCLTIMIDTSLDTSKCFLETPTSSFLRIVDLIETLLEQQTISSSNFDSRTTSRLPYYSFDLGVIGPLFYTAVKCWNPVLRQRVISLLQHPAIPHREGIWKASMTVTMAQRIIKVQEQIIMSADVSTESLEADEVNESGKIHPETLKKKLWFDFVRPKKDEKQLKILVGIQGEELKDSKQEVITW</sequence>
<feature type="domain" description="Zn(2)-C6 fungal-type" evidence="7">
    <location>
        <begin position="9"/>
        <end position="37"/>
    </location>
</feature>
<dbReference type="GO" id="GO:0008270">
    <property type="term" value="F:zinc ion binding"/>
    <property type="evidence" value="ECO:0007669"/>
    <property type="project" value="InterPro"/>
</dbReference>
<proteinExistence type="predicted"/>
<evidence type="ECO:0000256" key="1">
    <source>
        <dbReference type="ARBA" id="ARBA00022723"/>
    </source>
</evidence>
<keyword evidence="4" id="KW-0238">DNA-binding</keyword>
<dbReference type="InterPro" id="IPR001138">
    <property type="entry name" value="Zn2Cys6_DnaBD"/>
</dbReference>
<dbReference type="SUPFAM" id="SSF57701">
    <property type="entry name" value="Zn2/Cys6 DNA-binding domain"/>
    <property type="match status" value="1"/>
</dbReference>
<evidence type="ECO:0000256" key="6">
    <source>
        <dbReference type="ARBA" id="ARBA00023242"/>
    </source>
</evidence>
<dbReference type="Gene3D" id="4.10.240.10">
    <property type="entry name" value="Zn(2)-C6 fungal-type DNA-binding domain"/>
    <property type="match status" value="1"/>
</dbReference>
<dbReference type="InterPro" id="IPR036864">
    <property type="entry name" value="Zn2-C6_fun-type_DNA-bd_sf"/>
</dbReference>
<keyword evidence="2" id="KW-0862">Zinc</keyword>
<dbReference type="PROSITE" id="PS00463">
    <property type="entry name" value="ZN2_CY6_FUNGAL_1"/>
    <property type="match status" value="1"/>
</dbReference>
<dbReference type="PANTHER" id="PTHR36206:SF12">
    <property type="entry name" value="ASPERCRYPTIN BIOSYNTHESIS CLUSTER-SPECIFIC TRANSCRIPTION REGULATOR ATNN-RELATED"/>
    <property type="match status" value="1"/>
</dbReference>
<dbReference type="GO" id="GO:0003677">
    <property type="term" value="F:DNA binding"/>
    <property type="evidence" value="ECO:0007669"/>
    <property type="project" value="UniProtKB-KW"/>
</dbReference>
<dbReference type="GO" id="GO:0000981">
    <property type="term" value="F:DNA-binding transcription factor activity, RNA polymerase II-specific"/>
    <property type="evidence" value="ECO:0007669"/>
    <property type="project" value="InterPro"/>
</dbReference>
<dbReference type="Proteomes" id="UP000235786">
    <property type="component" value="Unassembled WGS sequence"/>
</dbReference>
<keyword evidence="1" id="KW-0479">Metal-binding</keyword>
<dbReference type="PANTHER" id="PTHR36206">
    <property type="entry name" value="ASPERCRYPTIN BIOSYNTHESIS CLUSTER-SPECIFIC TRANSCRIPTION REGULATOR ATNN-RELATED"/>
    <property type="match status" value="1"/>
</dbReference>
<dbReference type="EMBL" id="KZ613951">
    <property type="protein sequence ID" value="PMD36410.1"/>
    <property type="molecule type" value="Genomic_DNA"/>
</dbReference>
<reference evidence="8 9" key="1">
    <citation type="submission" date="2016-04" db="EMBL/GenBank/DDBJ databases">
        <title>A degradative enzymes factory behind the ericoid mycorrhizal symbiosis.</title>
        <authorList>
            <consortium name="DOE Joint Genome Institute"/>
            <person name="Martino E."/>
            <person name="Morin E."/>
            <person name="Grelet G."/>
            <person name="Kuo A."/>
            <person name="Kohler A."/>
            <person name="Daghino S."/>
            <person name="Barry K."/>
            <person name="Choi C."/>
            <person name="Cichocki N."/>
            <person name="Clum A."/>
            <person name="Copeland A."/>
            <person name="Hainaut M."/>
            <person name="Haridas S."/>
            <person name="Labutti K."/>
            <person name="Lindquist E."/>
            <person name="Lipzen A."/>
            <person name="Khouja H.-R."/>
            <person name="Murat C."/>
            <person name="Ohm R."/>
            <person name="Olson A."/>
            <person name="Spatafora J."/>
            <person name="Veneault-Fourrey C."/>
            <person name="Henrissat B."/>
            <person name="Grigoriev I."/>
            <person name="Martin F."/>
            <person name="Perotto S."/>
        </authorList>
    </citation>
    <scope>NUCLEOTIDE SEQUENCE [LARGE SCALE GENOMIC DNA]</scope>
    <source>
        <strain evidence="8 9">F</strain>
    </source>
</reference>
<gene>
    <name evidence="8" type="ORF">L207DRAFT_637511</name>
</gene>
<keyword evidence="6" id="KW-0539">Nucleus</keyword>
<organism evidence="8 9">
    <name type="scientific">Hyaloscypha variabilis (strain UAMH 11265 / GT02V1 / F)</name>
    <name type="common">Meliniomyces variabilis</name>
    <dbReference type="NCBI Taxonomy" id="1149755"/>
    <lineage>
        <taxon>Eukaryota</taxon>
        <taxon>Fungi</taxon>
        <taxon>Dikarya</taxon>
        <taxon>Ascomycota</taxon>
        <taxon>Pezizomycotina</taxon>
        <taxon>Leotiomycetes</taxon>
        <taxon>Helotiales</taxon>
        <taxon>Hyaloscyphaceae</taxon>
        <taxon>Hyaloscypha</taxon>
        <taxon>Hyaloscypha variabilis</taxon>
    </lineage>
</organism>
<name>A0A2J6RD13_HYAVF</name>
<dbReference type="CDD" id="cd00067">
    <property type="entry name" value="GAL4"/>
    <property type="match status" value="1"/>
</dbReference>
<keyword evidence="3" id="KW-0805">Transcription regulation</keyword>
<dbReference type="PROSITE" id="PS50048">
    <property type="entry name" value="ZN2_CY6_FUNGAL_2"/>
    <property type="match status" value="1"/>
</dbReference>
<dbReference type="STRING" id="1149755.A0A2J6RD13"/>
<dbReference type="OrthoDB" id="2593732at2759"/>
<evidence type="ECO:0000259" key="7">
    <source>
        <dbReference type="PROSITE" id="PS50048"/>
    </source>
</evidence>
<keyword evidence="5" id="KW-0804">Transcription</keyword>
<dbReference type="SMART" id="SM00066">
    <property type="entry name" value="GAL4"/>
    <property type="match status" value="1"/>
</dbReference>
<evidence type="ECO:0000256" key="4">
    <source>
        <dbReference type="ARBA" id="ARBA00023125"/>
    </source>
</evidence>
<accession>A0A2J6RD13</accession>
<keyword evidence="9" id="KW-1185">Reference proteome</keyword>